<dbReference type="InterPro" id="IPR017850">
    <property type="entry name" value="Alkaline_phosphatase_core_sf"/>
</dbReference>
<protein>
    <submittedName>
        <fullName evidence="2">N-acetylgalactosamine-6-sulfatase</fullName>
    </submittedName>
</protein>
<evidence type="ECO:0000313" key="3">
    <source>
        <dbReference type="Proteomes" id="UP000307602"/>
    </source>
</evidence>
<dbReference type="InterPro" id="IPR000917">
    <property type="entry name" value="Sulfatase_N"/>
</dbReference>
<feature type="domain" description="Sulfatase N-terminal" evidence="1">
    <location>
        <begin position="38"/>
        <end position="373"/>
    </location>
</feature>
<name>A0A4V3P5A9_9FLAO</name>
<dbReference type="Gene3D" id="3.30.1120.10">
    <property type="match status" value="1"/>
</dbReference>
<proteinExistence type="predicted"/>
<organism evidence="2 3">
    <name type="scientific">Flavivirga rizhaonensis</name>
    <dbReference type="NCBI Taxonomy" id="2559571"/>
    <lineage>
        <taxon>Bacteria</taxon>
        <taxon>Pseudomonadati</taxon>
        <taxon>Bacteroidota</taxon>
        <taxon>Flavobacteriia</taxon>
        <taxon>Flavobacteriales</taxon>
        <taxon>Flavobacteriaceae</taxon>
        <taxon>Flavivirga</taxon>
    </lineage>
</organism>
<accession>A0A4V3P5A9</accession>
<evidence type="ECO:0000313" key="2">
    <source>
        <dbReference type="EMBL" id="TGV04614.1"/>
    </source>
</evidence>
<dbReference type="EMBL" id="SRSO01000001">
    <property type="protein sequence ID" value="TGV04614.1"/>
    <property type="molecule type" value="Genomic_DNA"/>
</dbReference>
<comment type="caution">
    <text evidence="2">The sequence shown here is derived from an EMBL/GenBank/DDBJ whole genome shotgun (WGS) entry which is preliminary data.</text>
</comment>
<reference evidence="2 3" key="1">
    <citation type="submission" date="2019-04" db="EMBL/GenBank/DDBJ databases">
        <authorList>
            <person name="Liu A."/>
        </authorList>
    </citation>
    <scope>NUCLEOTIDE SEQUENCE [LARGE SCALE GENOMIC DNA]</scope>
    <source>
        <strain evidence="2 3">RZ03</strain>
    </source>
</reference>
<dbReference type="PANTHER" id="PTHR43751">
    <property type="entry name" value="SULFATASE"/>
    <property type="match status" value="1"/>
</dbReference>
<dbReference type="InterPro" id="IPR052701">
    <property type="entry name" value="GAG_Ulvan_Degrading_Sulfatases"/>
</dbReference>
<gene>
    <name evidence="2" type="ORF">EM932_00365</name>
</gene>
<dbReference type="Proteomes" id="UP000307602">
    <property type="component" value="Unassembled WGS sequence"/>
</dbReference>
<evidence type="ECO:0000259" key="1">
    <source>
        <dbReference type="Pfam" id="PF00884"/>
    </source>
</evidence>
<dbReference type="OrthoDB" id="9765065at2"/>
<dbReference type="Gene3D" id="3.40.720.10">
    <property type="entry name" value="Alkaline Phosphatase, subunit A"/>
    <property type="match status" value="1"/>
</dbReference>
<dbReference type="PROSITE" id="PS51257">
    <property type="entry name" value="PROKAR_LIPOPROTEIN"/>
    <property type="match status" value="1"/>
</dbReference>
<dbReference type="AlphaFoldDB" id="A0A4V3P5A9"/>
<dbReference type="PANTHER" id="PTHR43751:SF3">
    <property type="entry name" value="SULFATASE N-TERMINAL DOMAIN-CONTAINING PROTEIN"/>
    <property type="match status" value="1"/>
</dbReference>
<dbReference type="SUPFAM" id="SSF53649">
    <property type="entry name" value="Alkaline phosphatase-like"/>
    <property type="match status" value="1"/>
</dbReference>
<dbReference type="RefSeq" id="WP_135874332.1">
    <property type="nucleotide sequence ID" value="NZ_SRSO01000001.1"/>
</dbReference>
<keyword evidence="3" id="KW-1185">Reference proteome</keyword>
<sequence length="471" mass="52835">MKLSKIVLTPLSLLVFGLMLFACKGEKSPYKNTIGSKPNIIFILADDLGYGDLGCYGQMEIKTPNIDKFASQGVQFLQHYAGATVCAPSRNCLMTGQHNGNATIKTMEKPIKAEDITVAELLKTAGYSTAMIGKWGLGNVGTTGFTNDQGFDYSFGYYDQIRAHNYYPDYLMENSKQYPLENKVIYIEDSTHYAVGIGNAAVEKKQYSNDVFTEKALDYLDKTDSNPFFLYLAYTIPHANNESWLIKEHGMEVPDLGMYANKDWAEEKKAGAAMISRLDGYVGSIMKKLLEKGIDKETIVIFSSDNGPHGEGGWNPNFFNSSGGLKGMKRDLYEGGIRVPFIVRWPDIITPRQSNHISAFWDFMPTACDLAGVQLPDSSDGISFLSTLLNEDKNQPVHDYLYWEFRISSVDRQAVRKGDWKAVRIKKGNPLVTKVELFNLLEDKAEKNDLSEEHPVIVKELVSIMNQYPKE</sequence>
<dbReference type="CDD" id="cd16145">
    <property type="entry name" value="ARS_like"/>
    <property type="match status" value="1"/>
</dbReference>
<dbReference type="Pfam" id="PF00884">
    <property type="entry name" value="Sulfatase"/>
    <property type="match status" value="1"/>
</dbReference>